<feature type="region of interest" description="Disordered" evidence="2">
    <location>
        <begin position="840"/>
        <end position="859"/>
    </location>
</feature>
<organism evidence="5">
    <name type="scientific">Musa acuminata subsp. malaccensis</name>
    <name type="common">Wild banana</name>
    <name type="synonym">Musa malaccensis</name>
    <dbReference type="NCBI Taxonomy" id="214687"/>
    <lineage>
        <taxon>Eukaryota</taxon>
        <taxon>Viridiplantae</taxon>
        <taxon>Streptophyta</taxon>
        <taxon>Embryophyta</taxon>
        <taxon>Tracheophyta</taxon>
        <taxon>Spermatophyta</taxon>
        <taxon>Magnoliopsida</taxon>
        <taxon>Liliopsida</taxon>
        <taxon>Zingiberales</taxon>
        <taxon>Musaceae</taxon>
        <taxon>Musa</taxon>
    </lineage>
</organism>
<dbReference type="InterPro" id="IPR011989">
    <property type="entry name" value="ARM-like"/>
</dbReference>
<feature type="coiled-coil region" evidence="1">
    <location>
        <begin position="550"/>
        <end position="577"/>
    </location>
</feature>
<evidence type="ECO:0000256" key="1">
    <source>
        <dbReference type="SAM" id="Coils"/>
    </source>
</evidence>
<dbReference type="InterPro" id="IPR057599">
    <property type="entry name" value="TORTIFOLIA1/TORL1-2_C"/>
</dbReference>
<evidence type="ECO:0000313" key="5">
    <source>
        <dbReference type="EMBL" id="CAG1841975.1"/>
    </source>
</evidence>
<dbReference type="AlphaFoldDB" id="A0A8D7F3R3"/>
<proteinExistence type="predicted"/>
<evidence type="ECO:0000256" key="2">
    <source>
        <dbReference type="SAM" id="MobiDB-lite"/>
    </source>
</evidence>
<feature type="domain" description="TORTIFOLIA1/SINE1-2 N-terminal" evidence="4">
    <location>
        <begin position="25"/>
        <end position="301"/>
    </location>
</feature>
<dbReference type="InterPro" id="IPR016024">
    <property type="entry name" value="ARM-type_fold"/>
</dbReference>
<feature type="domain" description="TORTIFOLIA1/TORL1-2 C-terminal" evidence="3">
    <location>
        <begin position="704"/>
        <end position="837"/>
    </location>
</feature>
<evidence type="ECO:0000259" key="3">
    <source>
        <dbReference type="Pfam" id="PF24713"/>
    </source>
</evidence>
<dbReference type="Gene3D" id="1.25.10.10">
    <property type="entry name" value="Leucine-rich Repeat Variant"/>
    <property type="match status" value="1"/>
</dbReference>
<reference evidence="5" key="1">
    <citation type="submission" date="2021-03" db="EMBL/GenBank/DDBJ databases">
        <authorList>
            <consortium name="Genoscope - CEA"/>
            <person name="William W."/>
        </authorList>
    </citation>
    <scope>NUCLEOTIDE SEQUENCE</scope>
    <source>
        <strain evidence="5">Doubled-haploid Pahang</strain>
    </source>
</reference>
<dbReference type="Pfam" id="PF24714">
    <property type="entry name" value="TOR1L1_N"/>
    <property type="match status" value="1"/>
</dbReference>
<dbReference type="InterPro" id="IPR033337">
    <property type="entry name" value="TORTIFOLIA1/SINE1-2"/>
</dbReference>
<dbReference type="SUPFAM" id="SSF48371">
    <property type="entry name" value="ARM repeat"/>
    <property type="match status" value="1"/>
</dbReference>
<dbReference type="PANTHER" id="PTHR31355:SF22">
    <property type="entry name" value="TORTIFOLIA1-LIKE PROTEIN 2"/>
    <property type="match status" value="1"/>
</dbReference>
<protein>
    <submittedName>
        <fullName evidence="5">(wild Malaysian banana) hypothetical protein</fullName>
    </submittedName>
</protein>
<gene>
    <name evidence="5" type="ORF">GSMUA_117700.1</name>
</gene>
<dbReference type="EMBL" id="HG996469">
    <property type="protein sequence ID" value="CAG1841975.1"/>
    <property type="molecule type" value="Genomic_DNA"/>
</dbReference>
<dbReference type="PANTHER" id="PTHR31355">
    <property type="entry name" value="MICROTUBULE-ASSOCIATED PROTEIN TORTIFOLIA1"/>
    <property type="match status" value="1"/>
</dbReference>
<dbReference type="GO" id="GO:0005874">
    <property type="term" value="C:microtubule"/>
    <property type="evidence" value="ECO:0007669"/>
    <property type="project" value="InterPro"/>
</dbReference>
<dbReference type="InterPro" id="IPR057600">
    <property type="entry name" value="TORTIFOLIA1/SINE1-2_N"/>
</dbReference>
<name>A0A8D7F3R3_MUSAM</name>
<dbReference type="GO" id="GO:0008017">
    <property type="term" value="F:microtubule binding"/>
    <property type="evidence" value="ECO:0007669"/>
    <property type="project" value="InterPro"/>
</dbReference>
<keyword evidence="1" id="KW-0175">Coiled coil</keyword>
<feature type="region of interest" description="Disordered" evidence="2">
    <location>
        <begin position="466"/>
        <end position="487"/>
    </location>
</feature>
<sequence length="859" mass="93757">MKPRVVAHSKARSGGKAAVPQQAVFEMKQRVILLLNKLADRDTYNIGVEELEKAALRLTPDMIAPFLSCVTETNAEQKSAVRAECVRLMGTLARSHRILLAPYLGKVVGSIVKRLKDTDSVVRDACVEACGVLATSIRGGEGGGGATFVALAKPLFEALGEQNRYVQVGAAHCLARVIDEASDAPQNILPQMLTRVIKLLKNQHFMAKPAIIELIRSIIQAGCALAEHTLSAAVTSILEALKSNDWTTRKAASVALAGIAVNPGSSLAPLRSSCLHFLESCRFDKVKPARDSIMHAIQCWRALPVTHSSETSEAGSSTKENFGKDINVVTGVCNSRWRDTLSRKNGPVSDLCGNSTSSTQKRAPLSVRKPCTTNMQSHQRMKSNDWHIAMSVPKTHGTPLVNSNSVKSDSNVIDLLERRMLNTAELQNINFDYGSVFDKTECSSVSVPDYRIYEMEHLTVSHDCDGENDSEGNDSISPTRNNHSAIEDNGRECLGTQERKSPESTISDLCSRSMHGCCVHAANGLAAIKQQLLEIETKQSNLLDLLQVFIRNSIDNVSKLQSKVNFLEQTLDKMTHSVAECENYSSMVCSKILKKVQTVSSSPKLTPRPSVDNNYNDSSLLSSKSMEIWQDNLSSKSRSSTSVIEEGEILEDSPLDILQSPIPRGVGNNSGRSLISLRNQERDAKDASVGASNLKDVNGYLKRIKEFLSAGNLESAYVEAILSGDDLSLVLLMDRTGPVLDKLSHETTNEVLSIMATNFVNRRYLEGAIPWLQQASYLSLKIVVNLTMANEPRNLFLSTKAQMDFLLALQVAATRGCADPVAKTSISRLAVKLSKLWHGDPSRKGLPPRGSQGNKKCAF</sequence>
<evidence type="ECO:0000259" key="4">
    <source>
        <dbReference type="Pfam" id="PF24714"/>
    </source>
</evidence>
<dbReference type="Pfam" id="PF24713">
    <property type="entry name" value="TOR1L1_C"/>
    <property type="match status" value="1"/>
</dbReference>
<feature type="compositionally biased region" description="Polar residues" evidence="2">
    <location>
        <begin position="473"/>
        <end position="484"/>
    </location>
</feature>
<accession>A0A8D7F3R3</accession>